<organism evidence="8 9">
    <name type="scientific">Corynebacterium bovis</name>
    <dbReference type="NCBI Taxonomy" id="36808"/>
    <lineage>
        <taxon>Bacteria</taxon>
        <taxon>Bacillati</taxon>
        <taxon>Actinomycetota</taxon>
        <taxon>Actinomycetes</taxon>
        <taxon>Mycobacteriales</taxon>
        <taxon>Corynebacteriaceae</taxon>
        <taxon>Corynebacterium</taxon>
    </lineage>
</organism>
<dbReference type="SUPFAM" id="SSF46689">
    <property type="entry name" value="Homeodomain-like"/>
    <property type="match status" value="1"/>
</dbReference>
<dbReference type="EMBL" id="PQNQ01000001">
    <property type="protein sequence ID" value="RRQ05574.1"/>
    <property type="molecule type" value="Genomic_DNA"/>
</dbReference>
<gene>
    <name evidence="8" type="ORF">CXF42_00060</name>
</gene>
<evidence type="ECO:0000256" key="3">
    <source>
        <dbReference type="ARBA" id="ARBA00023125"/>
    </source>
</evidence>
<dbReference type="Pfam" id="PF13977">
    <property type="entry name" value="TetR_C_6"/>
    <property type="match status" value="1"/>
</dbReference>
<dbReference type="AlphaFoldDB" id="A0A426Q766"/>
<dbReference type="GO" id="GO:0003677">
    <property type="term" value="F:DNA binding"/>
    <property type="evidence" value="ECO:0007669"/>
    <property type="project" value="UniProtKB-UniRule"/>
</dbReference>
<comment type="caution">
    <text evidence="8">The sequence shown here is derived from an EMBL/GenBank/DDBJ whole genome shotgun (WGS) entry which is preliminary data.</text>
</comment>
<keyword evidence="2" id="KW-0805">Transcription regulation</keyword>
<keyword evidence="3 5" id="KW-0238">DNA-binding</keyword>
<dbReference type="PROSITE" id="PS50977">
    <property type="entry name" value="HTH_TETR_2"/>
    <property type="match status" value="1"/>
</dbReference>
<name>A0A426Q766_9CORY</name>
<evidence type="ECO:0000259" key="7">
    <source>
        <dbReference type="PROSITE" id="PS50977"/>
    </source>
</evidence>
<feature type="domain" description="HTH tetR-type" evidence="7">
    <location>
        <begin position="30"/>
        <end position="90"/>
    </location>
</feature>
<sequence length="315" mass="32809">MRAGREKSRNKISTRLHSCYLSLMVRKLAHERRADALQAARRLIVQGGIEAASVRNVADEAQMSPGSLRHIFPAHQDMFIALMRQAEDERRSAIVAATESAALASLPPRERAVEIVMKMLPLDEQTVTHAVVQLALVGGKPGDLRIKLLRTSMSRGEDEFCRRVVDIATRGGERPEGPERAALDLRLVLDGLAIRVLEHCEFTRERARTAVVRALERILGPEPGREGADATGAAADGAAAADTAVTAAATGAAAADTAAPADRPDLASVIAGPGADTGTGAADGDGDAEDGEGVVGTVAGGRAAVVDGEAGTPAV</sequence>
<evidence type="ECO:0000313" key="9">
    <source>
        <dbReference type="Proteomes" id="UP000278422"/>
    </source>
</evidence>
<feature type="DNA-binding region" description="H-T-H motif" evidence="5">
    <location>
        <begin position="53"/>
        <end position="72"/>
    </location>
</feature>
<feature type="region of interest" description="Disordered" evidence="6">
    <location>
        <begin position="258"/>
        <end position="294"/>
    </location>
</feature>
<evidence type="ECO:0000313" key="8">
    <source>
        <dbReference type="EMBL" id="RRQ05574.1"/>
    </source>
</evidence>
<protein>
    <recommendedName>
        <fullName evidence="7">HTH tetR-type domain-containing protein</fullName>
    </recommendedName>
</protein>
<evidence type="ECO:0000256" key="1">
    <source>
        <dbReference type="ARBA" id="ARBA00022491"/>
    </source>
</evidence>
<keyword evidence="4" id="KW-0804">Transcription</keyword>
<dbReference type="InterPro" id="IPR039538">
    <property type="entry name" value="BetI_C"/>
</dbReference>
<evidence type="ECO:0000256" key="5">
    <source>
        <dbReference type="PROSITE-ProRule" id="PRU00335"/>
    </source>
</evidence>
<dbReference type="Pfam" id="PF00440">
    <property type="entry name" value="TetR_N"/>
    <property type="match status" value="1"/>
</dbReference>
<keyword evidence="1" id="KW-0678">Repressor</keyword>
<dbReference type="Gene3D" id="1.10.357.10">
    <property type="entry name" value="Tetracycline Repressor, domain 2"/>
    <property type="match status" value="1"/>
</dbReference>
<evidence type="ECO:0000256" key="4">
    <source>
        <dbReference type="ARBA" id="ARBA00023163"/>
    </source>
</evidence>
<reference evidence="8 9" key="1">
    <citation type="submission" date="2018-01" db="EMBL/GenBank/DDBJ databases">
        <title>Twenty Corynebacterium bovis Genomes.</title>
        <authorList>
            <person name="Gulvik C.A."/>
        </authorList>
    </citation>
    <scope>NUCLEOTIDE SEQUENCE [LARGE SCALE GENOMIC DNA]</scope>
    <source>
        <strain evidence="8 9">16-2004</strain>
    </source>
</reference>
<dbReference type="InterPro" id="IPR001647">
    <property type="entry name" value="HTH_TetR"/>
</dbReference>
<evidence type="ECO:0000256" key="6">
    <source>
        <dbReference type="SAM" id="MobiDB-lite"/>
    </source>
</evidence>
<dbReference type="InterPro" id="IPR009057">
    <property type="entry name" value="Homeodomain-like_sf"/>
</dbReference>
<dbReference type="Proteomes" id="UP000278422">
    <property type="component" value="Unassembled WGS sequence"/>
</dbReference>
<evidence type="ECO:0000256" key="2">
    <source>
        <dbReference type="ARBA" id="ARBA00023015"/>
    </source>
</evidence>
<dbReference type="SUPFAM" id="SSF48498">
    <property type="entry name" value="Tetracyclin repressor-like, C-terminal domain"/>
    <property type="match status" value="1"/>
</dbReference>
<keyword evidence="9" id="KW-1185">Reference proteome</keyword>
<accession>A0A426Q766</accession>
<proteinExistence type="predicted"/>
<dbReference type="InterPro" id="IPR036271">
    <property type="entry name" value="Tet_transcr_reg_TetR-rel_C_sf"/>
</dbReference>